<protein>
    <recommendedName>
        <fullName evidence="4">CS domain-containing protein</fullName>
    </recommendedName>
</protein>
<sequence length="147" mass="16099">MRLGDVAGGDDLGETTGAGEAGLGGADTGDETRAIAAGVARNVVKAKVKCRETQEIAEKDFLIVTIFLPSNVKFHITEASLTSNNTLDYKLEANIILRNSKKNAEKWHLKIVTNAWYKDIDSTEVNLSYVEGKGVIKLKIKPLYKYK</sequence>
<evidence type="ECO:0000313" key="3">
    <source>
        <dbReference type="Proteomes" id="UP001157006"/>
    </source>
</evidence>
<feature type="region of interest" description="Disordered" evidence="1">
    <location>
        <begin position="1"/>
        <end position="25"/>
    </location>
</feature>
<reference evidence="2 3" key="1">
    <citation type="submission" date="2023-01" db="EMBL/GenBank/DDBJ databases">
        <authorList>
            <person name="Kreplak J."/>
        </authorList>
    </citation>
    <scope>NUCLEOTIDE SEQUENCE [LARGE SCALE GENOMIC DNA]</scope>
</reference>
<name>A0AAV0ZRE3_VICFA</name>
<dbReference type="EMBL" id="OX451737">
    <property type="protein sequence ID" value="CAI8600321.1"/>
    <property type="molecule type" value="Genomic_DNA"/>
</dbReference>
<dbReference type="Proteomes" id="UP001157006">
    <property type="component" value="Chromosome 2"/>
</dbReference>
<gene>
    <name evidence="2" type="ORF">VFH_II217080</name>
</gene>
<evidence type="ECO:0008006" key="4">
    <source>
        <dbReference type="Google" id="ProtNLM"/>
    </source>
</evidence>
<accession>A0AAV0ZRE3</accession>
<keyword evidence="3" id="KW-1185">Reference proteome</keyword>
<organism evidence="2 3">
    <name type="scientific">Vicia faba</name>
    <name type="common">Broad bean</name>
    <name type="synonym">Faba vulgaris</name>
    <dbReference type="NCBI Taxonomy" id="3906"/>
    <lineage>
        <taxon>Eukaryota</taxon>
        <taxon>Viridiplantae</taxon>
        <taxon>Streptophyta</taxon>
        <taxon>Embryophyta</taxon>
        <taxon>Tracheophyta</taxon>
        <taxon>Spermatophyta</taxon>
        <taxon>Magnoliopsida</taxon>
        <taxon>eudicotyledons</taxon>
        <taxon>Gunneridae</taxon>
        <taxon>Pentapetalae</taxon>
        <taxon>rosids</taxon>
        <taxon>fabids</taxon>
        <taxon>Fabales</taxon>
        <taxon>Fabaceae</taxon>
        <taxon>Papilionoideae</taxon>
        <taxon>50 kb inversion clade</taxon>
        <taxon>NPAAA clade</taxon>
        <taxon>Hologalegina</taxon>
        <taxon>IRL clade</taxon>
        <taxon>Fabeae</taxon>
        <taxon>Vicia</taxon>
    </lineage>
</organism>
<evidence type="ECO:0000313" key="2">
    <source>
        <dbReference type="EMBL" id="CAI8600321.1"/>
    </source>
</evidence>
<dbReference type="AlphaFoldDB" id="A0AAV0ZRE3"/>
<proteinExistence type="predicted"/>
<evidence type="ECO:0000256" key="1">
    <source>
        <dbReference type="SAM" id="MobiDB-lite"/>
    </source>
</evidence>